<feature type="transmembrane region" description="Helical" evidence="6">
    <location>
        <begin position="106"/>
        <end position="125"/>
    </location>
</feature>
<reference evidence="7 8" key="1">
    <citation type="journal article" date="2013" name="J. Microbiol. Biotechnol.">
        <title>Novosphingobium ginsenosidimutans sp. nov., with the ability to convert ginsenoside.</title>
        <authorList>
            <person name="Kim J.K."/>
            <person name="He D."/>
            <person name="Liu Q.M."/>
            <person name="Park H.Y."/>
            <person name="Jung M.S."/>
            <person name="Yoon M.H."/>
            <person name="Kim S.C."/>
            <person name="Im W.T."/>
        </authorList>
    </citation>
    <scope>NUCLEOTIDE SEQUENCE [LARGE SCALE GENOMIC DNA]</scope>
    <source>
        <strain evidence="7 8">FW-6</strain>
    </source>
</reference>
<comment type="catalytic activity">
    <reaction evidence="6">
        <text>Na(+)(in) + 2 H(+)(out) = Na(+)(out) + 2 H(+)(in)</text>
        <dbReference type="Rhea" id="RHEA:29251"/>
        <dbReference type="ChEBI" id="CHEBI:15378"/>
        <dbReference type="ChEBI" id="CHEBI:29101"/>
    </reaction>
</comment>
<feature type="transmembrane region" description="Helical" evidence="6">
    <location>
        <begin position="367"/>
        <end position="387"/>
    </location>
</feature>
<dbReference type="InterPro" id="IPR023171">
    <property type="entry name" value="Na/H_antiporter_dom_sf"/>
</dbReference>
<keyword evidence="2 6" id="KW-1003">Cell membrane</keyword>
<feature type="transmembrane region" description="Helical" evidence="6">
    <location>
        <begin position="332"/>
        <end position="355"/>
    </location>
</feature>
<feature type="transmembrane region" description="Helical" evidence="6">
    <location>
        <begin position="217"/>
        <end position="247"/>
    </location>
</feature>
<evidence type="ECO:0000256" key="2">
    <source>
        <dbReference type="ARBA" id="ARBA00022475"/>
    </source>
</evidence>
<feature type="transmembrane region" description="Helical" evidence="6">
    <location>
        <begin position="189"/>
        <end position="205"/>
    </location>
</feature>
<proteinExistence type="inferred from homology"/>
<dbReference type="KEGG" id="ngf:FRF71_08965"/>
<dbReference type="GO" id="GO:0005886">
    <property type="term" value="C:plasma membrane"/>
    <property type="evidence" value="ECO:0007669"/>
    <property type="project" value="UniProtKB-SubCell"/>
</dbReference>
<keyword evidence="5 6" id="KW-0472">Membrane</keyword>
<keyword evidence="8" id="KW-1185">Reference proteome</keyword>
<keyword evidence="6" id="KW-0739">Sodium transport</keyword>
<feature type="transmembrane region" description="Helical" evidence="6">
    <location>
        <begin position="131"/>
        <end position="152"/>
    </location>
</feature>
<dbReference type="AlphaFoldDB" id="A0A5B8S451"/>
<dbReference type="Pfam" id="PF06965">
    <property type="entry name" value="Na_H_antiport_1"/>
    <property type="match status" value="1"/>
</dbReference>
<comment type="function">
    <text evidence="6">Na(+)/H(+) antiporter that extrudes sodium in exchange for external protons.</text>
</comment>
<dbReference type="HAMAP" id="MF_01844">
    <property type="entry name" value="NhaA"/>
    <property type="match status" value="1"/>
</dbReference>
<evidence type="ECO:0000313" key="8">
    <source>
        <dbReference type="Proteomes" id="UP000321172"/>
    </source>
</evidence>
<keyword evidence="6" id="KW-0813">Transport</keyword>
<dbReference type="GO" id="GO:0015385">
    <property type="term" value="F:sodium:proton antiporter activity"/>
    <property type="evidence" value="ECO:0007669"/>
    <property type="project" value="UniProtKB-UniRule"/>
</dbReference>
<feature type="transmembrane region" description="Helical" evidence="6">
    <location>
        <begin position="159"/>
        <end position="183"/>
    </location>
</feature>
<feature type="transmembrane region" description="Helical" evidence="6">
    <location>
        <begin position="267"/>
        <end position="286"/>
    </location>
</feature>
<feature type="transmembrane region" description="Helical" evidence="6">
    <location>
        <begin position="69"/>
        <end position="85"/>
    </location>
</feature>
<evidence type="ECO:0000256" key="6">
    <source>
        <dbReference type="HAMAP-Rule" id="MF_01844"/>
    </source>
</evidence>
<keyword evidence="4 6" id="KW-1133">Transmembrane helix</keyword>
<keyword evidence="6" id="KW-0406">Ion transport</keyword>
<evidence type="ECO:0000256" key="4">
    <source>
        <dbReference type="ARBA" id="ARBA00022989"/>
    </source>
</evidence>
<gene>
    <name evidence="6 7" type="primary">nhaA</name>
    <name evidence="7" type="ORF">FRF71_08965</name>
</gene>
<evidence type="ECO:0000256" key="1">
    <source>
        <dbReference type="ARBA" id="ARBA00004429"/>
    </source>
</evidence>
<keyword evidence="6" id="KW-0915">Sodium</keyword>
<comment type="similarity">
    <text evidence="6">Belongs to the NhaA Na(+)/H(+) (TC 2.A.33) antiporter family.</text>
</comment>
<comment type="subcellular location">
    <subcellularLocation>
        <location evidence="1">Cell inner membrane</location>
        <topology evidence="1">Multi-pass membrane protein</topology>
    </subcellularLocation>
    <subcellularLocation>
        <location evidence="6">Cell membrane</location>
        <topology evidence="6">Multi-pass membrane protein</topology>
    </subcellularLocation>
</comment>
<organism evidence="7 8">
    <name type="scientific">Novosphingobium ginsenosidimutans</name>
    <dbReference type="NCBI Taxonomy" id="1176536"/>
    <lineage>
        <taxon>Bacteria</taxon>
        <taxon>Pseudomonadati</taxon>
        <taxon>Pseudomonadota</taxon>
        <taxon>Alphaproteobacteria</taxon>
        <taxon>Sphingomonadales</taxon>
        <taxon>Sphingomonadaceae</taxon>
        <taxon>Novosphingobium</taxon>
    </lineage>
</organism>
<keyword evidence="6" id="KW-0050">Antiport</keyword>
<dbReference type="Proteomes" id="UP000321172">
    <property type="component" value="Chromosome"/>
</dbReference>
<name>A0A5B8S451_9SPHN</name>
<dbReference type="NCBIfam" id="TIGR00773">
    <property type="entry name" value="NhaA"/>
    <property type="match status" value="1"/>
</dbReference>
<evidence type="ECO:0000256" key="3">
    <source>
        <dbReference type="ARBA" id="ARBA00022692"/>
    </source>
</evidence>
<dbReference type="GO" id="GO:0006885">
    <property type="term" value="P:regulation of pH"/>
    <property type="evidence" value="ECO:0007669"/>
    <property type="project" value="UniProtKB-UniRule"/>
</dbReference>
<accession>A0A5B8S451</accession>
<dbReference type="InterPro" id="IPR004670">
    <property type="entry name" value="NhaA"/>
</dbReference>
<dbReference type="NCBIfam" id="NF007112">
    <property type="entry name" value="PRK09561.1"/>
    <property type="match status" value="1"/>
</dbReference>
<dbReference type="EMBL" id="CP042345">
    <property type="protein sequence ID" value="QEA16251.1"/>
    <property type="molecule type" value="Genomic_DNA"/>
</dbReference>
<protein>
    <recommendedName>
        <fullName evidence="6">Na(+)/H(+) antiporter NhaA</fullName>
    </recommendedName>
    <alternativeName>
        <fullName evidence="6">Sodium/proton antiporter NhaA</fullName>
    </alternativeName>
</protein>
<dbReference type="PANTHER" id="PTHR30341">
    <property type="entry name" value="SODIUM ION/PROTON ANTIPORTER NHAA-RELATED"/>
    <property type="match status" value="1"/>
</dbReference>
<feature type="transmembrane region" description="Helical" evidence="6">
    <location>
        <begin position="298"/>
        <end position="320"/>
    </location>
</feature>
<dbReference type="PANTHER" id="PTHR30341:SF0">
    <property type="entry name" value="NA(+)_H(+) ANTIPORTER NHAA"/>
    <property type="match status" value="1"/>
</dbReference>
<dbReference type="Gene3D" id="1.20.1530.10">
    <property type="entry name" value="Na+/H+ antiporter like domain"/>
    <property type="match status" value="1"/>
</dbReference>
<keyword evidence="3 6" id="KW-0812">Transmembrane</keyword>
<dbReference type="RefSeq" id="WP_147090332.1">
    <property type="nucleotide sequence ID" value="NZ_BAABJD010000006.1"/>
</dbReference>
<sequence length="391" mass="40532">MPANRHFASRLARALTRLFGGEAGAGLLLILAAVLAMLAANSVLSGAYHALLHAPLPWAPIRKLETAHLWINDAVMAVFFFVVGLEIKRELLVGELSTPAQRRLPVLAAIGGMAVPALIYLAVAGGEPGLARGWAIPAATDIAFAVGVLALLGKRAPPALRLFLLTVAIVDDLGAVAIIALFYTAQLKLAWLGGGAAILAAMALLGRFRVERGWPYVLLAIAAWYCVLHSGVHATVAGVLAAFTIPLKLDHKGDSLLLRMEHALVPWSAYFVVPLFGFANAGVELAGGAGFGALPLGIALGLLLGKPIGILGAILLARAFKLAEPPPASHQQLAGMAMLCGIGFTMSLFIGALAFPGQAALIDEAKLGVLAGSLVSALCGFTLLRFAPQRG</sequence>
<evidence type="ECO:0000313" key="7">
    <source>
        <dbReference type="EMBL" id="QEA16251.1"/>
    </source>
</evidence>
<evidence type="ECO:0000256" key="5">
    <source>
        <dbReference type="ARBA" id="ARBA00023136"/>
    </source>
</evidence>
<dbReference type="NCBIfam" id="NF007111">
    <property type="entry name" value="PRK09560.1"/>
    <property type="match status" value="1"/>
</dbReference>
<dbReference type="OrthoDB" id="9808135at2"/>